<evidence type="ECO:0000313" key="2">
    <source>
        <dbReference type="EMBL" id="SFC29695.1"/>
    </source>
</evidence>
<dbReference type="STRING" id="1055723.SAMN05216293_3197"/>
<evidence type="ECO:0000313" key="4">
    <source>
        <dbReference type="Proteomes" id="UP000184031"/>
    </source>
</evidence>
<dbReference type="EMBL" id="FRAT01000009">
    <property type="protein sequence ID" value="SHL32491.1"/>
    <property type="molecule type" value="Genomic_DNA"/>
</dbReference>
<evidence type="ECO:0000313" key="3">
    <source>
        <dbReference type="EMBL" id="SHL32491.1"/>
    </source>
</evidence>
<name>A0A1M6ZPV4_9FLAO</name>
<feature type="transmembrane region" description="Helical" evidence="1">
    <location>
        <begin position="6"/>
        <end position="23"/>
    </location>
</feature>
<dbReference type="Proteomes" id="UP000184031">
    <property type="component" value="Unassembled WGS sequence"/>
</dbReference>
<sequence>MPWNLLIFPLAAGYYILTRFYVFKYRQQRLDRQRLIFESILLGTIIACFLFSFRLLFEYLFPETLTVVSDAFPFKQKFTITSLLSLPLALGFTKIGNCFLDGKEWIIKAIVRVGNEMELLLENSFSNKELLQFTMDNNKVYVGWVKELPIPSLSSHVRIIPALSGYRTLEKQVVFNCQYLKVYSEYIKKGKIKNPEDLQTDLVLNVNNVVTVSFFDFELYEAFNTSD</sequence>
<reference evidence="3 4" key="1">
    <citation type="submission" date="2016-11" db="EMBL/GenBank/DDBJ databases">
        <authorList>
            <person name="Varghese N."/>
            <person name="Submissions S."/>
        </authorList>
    </citation>
    <scope>NUCLEOTIDE SEQUENCE [LARGE SCALE GENOMIC DNA]</scope>
    <source>
        <strain evidence="3 4">CGMCC 1.12174</strain>
        <strain evidence="2 5">DSM 26351</strain>
    </source>
</reference>
<keyword evidence="5" id="KW-1185">Reference proteome</keyword>
<feature type="transmembrane region" description="Helical" evidence="1">
    <location>
        <begin position="35"/>
        <end position="57"/>
    </location>
</feature>
<feature type="transmembrane region" description="Helical" evidence="1">
    <location>
        <begin position="77"/>
        <end position="100"/>
    </location>
</feature>
<dbReference type="Proteomes" id="UP000198940">
    <property type="component" value="Unassembled WGS sequence"/>
</dbReference>
<accession>A0A1M6ZPV4</accession>
<keyword evidence="1" id="KW-0812">Transmembrane</keyword>
<comment type="caution">
    <text evidence="3">The sequence shown here is derived from an EMBL/GenBank/DDBJ whole genome shotgun (WGS) entry which is preliminary data.</text>
</comment>
<gene>
    <name evidence="2" type="ORF">SAMN04487891_108170</name>
    <name evidence="3" type="ORF">SAMN05216293_3197</name>
</gene>
<organism evidence="3 4">
    <name type="scientific">Flagellimonas taeanensis</name>
    <dbReference type="NCBI Taxonomy" id="1005926"/>
    <lineage>
        <taxon>Bacteria</taxon>
        <taxon>Pseudomonadati</taxon>
        <taxon>Bacteroidota</taxon>
        <taxon>Flavobacteriia</taxon>
        <taxon>Flavobacteriales</taxon>
        <taxon>Flavobacteriaceae</taxon>
        <taxon>Flagellimonas</taxon>
    </lineage>
</organism>
<dbReference type="EMBL" id="FOKU01000008">
    <property type="protein sequence ID" value="SFC29695.1"/>
    <property type="molecule type" value="Genomic_DNA"/>
</dbReference>
<protein>
    <submittedName>
        <fullName evidence="3">Uncharacterized protein</fullName>
    </submittedName>
</protein>
<evidence type="ECO:0000256" key="1">
    <source>
        <dbReference type="SAM" id="Phobius"/>
    </source>
</evidence>
<keyword evidence="1" id="KW-1133">Transmembrane helix</keyword>
<keyword evidence="1" id="KW-0472">Membrane</keyword>
<dbReference type="AlphaFoldDB" id="A0A1M6ZPV4"/>
<evidence type="ECO:0000313" key="5">
    <source>
        <dbReference type="Proteomes" id="UP000198940"/>
    </source>
</evidence>
<proteinExistence type="predicted"/>